<dbReference type="PANTHER" id="PTHR39210">
    <property type="entry name" value="HEPARIN-SULFATE LYASE"/>
    <property type="match status" value="1"/>
</dbReference>
<comment type="caution">
    <text evidence="7">The sequence shown here is derived from an EMBL/GenBank/DDBJ whole genome shotgun (WGS) entry which is preliminary data.</text>
</comment>
<dbReference type="InterPro" id="IPR008929">
    <property type="entry name" value="Chondroitin_lyas"/>
</dbReference>
<name>A0A7X2PDX4_9SPIO</name>
<dbReference type="Gene3D" id="2.70.98.70">
    <property type="match status" value="1"/>
</dbReference>
<protein>
    <recommendedName>
        <fullName evidence="9">Heparinase II/III-like protein</fullName>
    </recommendedName>
</protein>
<evidence type="ECO:0000259" key="6">
    <source>
        <dbReference type="Pfam" id="PF16889"/>
    </source>
</evidence>
<dbReference type="RefSeq" id="WP_154426320.1">
    <property type="nucleotide sequence ID" value="NZ_VUNN01000022.1"/>
</dbReference>
<dbReference type="Pfam" id="PF16889">
    <property type="entry name" value="Hepar_II_III_N"/>
    <property type="match status" value="1"/>
</dbReference>
<evidence type="ECO:0000256" key="3">
    <source>
        <dbReference type="ARBA" id="ARBA00022764"/>
    </source>
</evidence>
<keyword evidence="4" id="KW-0456">Lyase</keyword>
<dbReference type="Proteomes" id="UP000460549">
    <property type="component" value="Unassembled WGS sequence"/>
</dbReference>
<dbReference type="GO" id="GO:0042597">
    <property type="term" value="C:periplasmic space"/>
    <property type="evidence" value="ECO:0007669"/>
    <property type="project" value="UniProtKB-SubCell"/>
</dbReference>
<proteinExistence type="predicted"/>
<evidence type="ECO:0000313" key="8">
    <source>
        <dbReference type="Proteomes" id="UP000460549"/>
    </source>
</evidence>
<keyword evidence="8" id="KW-1185">Reference proteome</keyword>
<dbReference type="EMBL" id="VUNN01000022">
    <property type="protein sequence ID" value="MSU06992.1"/>
    <property type="molecule type" value="Genomic_DNA"/>
</dbReference>
<dbReference type="SUPFAM" id="SSF48230">
    <property type="entry name" value="Chondroitin AC/alginate lyase"/>
    <property type="match status" value="1"/>
</dbReference>
<accession>A0A7X2PDX4</accession>
<dbReference type="PANTHER" id="PTHR39210:SF1">
    <property type="entry name" value="HEPARIN-SULFATE LYASE"/>
    <property type="match status" value="1"/>
</dbReference>
<keyword evidence="2" id="KW-0732">Signal</keyword>
<gene>
    <name evidence="7" type="ORF">FYJ80_09440</name>
</gene>
<sequence>MNPYINNNLNLSLLSDKDKREIISWADECTHGYITHKAHYEMERCITPIAFSHSLWNKLPEETDDPEWIYAYARHSILFNLAKAYALTKEQKYLNTFKSIFSSFINYSDRKGESWRSLEVGIRPENWLRSIGLLKDSQLEEIMKKSLVEHKEILINTHKGFHRLSNWGVLQDHGLFIIALYFDDLKCAQLALTRLTEEAIFQTEANGMHWEQSPMYQAEVLHALLDTIFQARKADIKVSKDLLNISHAMAKAISQMVSRNSNIYLLGDSDEINVDDLLTLASYLFNDEELYRGLNEENIFDGLPNNTLIKSNTISYSDISSGNHIIRTPQLEVHMFTGNLGSGHGHISPLHIDVSGKNNSFFIDSGRFTYVDNEKRLYYKSAEAHNIPMLKQGYPVLPKGSWSYTAISETSRGIFIQKNNYELMQAENYSYQDLIIRRKIIKASDEIIVLVDEYLSNKPNDAQILFHLHPSCKIKNNVIENGEEKLYIYSSARISVEPCFISLHYNEELESKVIKLDQRLNPNEAIITFISTKSLEIKEEEIRIIDSNRVLTRSEGIAYSFDHFTLISRPKEIVNQVDILKAGLIEGYGRVIIKNESDKYPTALYW</sequence>
<dbReference type="Gene3D" id="1.50.10.100">
    <property type="entry name" value="Chondroitin AC/alginate lyase"/>
    <property type="match status" value="1"/>
</dbReference>
<comment type="subcellular location">
    <subcellularLocation>
        <location evidence="1">Periplasm</location>
    </subcellularLocation>
</comment>
<evidence type="ECO:0000256" key="2">
    <source>
        <dbReference type="ARBA" id="ARBA00022729"/>
    </source>
</evidence>
<dbReference type="InterPro" id="IPR031680">
    <property type="entry name" value="Hepar_II_III_N"/>
</dbReference>
<evidence type="ECO:0000256" key="1">
    <source>
        <dbReference type="ARBA" id="ARBA00004418"/>
    </source>
</evidence>
<feature type="domain" description="Heparin-sulfate lyase N-terminal" evidence="6">
    <location>
        <begin position="56"/>
        <end position="273"/>
    </location>
</feature>
<evidence type="ECO:0000256" key="4">
    <source>
        <dbReference type="ARBA" id="ARBA00023239"/>
    </source>
</evidence>
<keyword evidence="3" id="KW-0574">Periplasm</keyword>
<dbReference type="Pfam" id="PF07940">
    <property type="entry name" value="Hepar_II_III_C"/>
    <property type="match status" value="1"/>
</dbReference>
<evidence type="ECO:0000313" key="7">
    <source>
        <dbReference type="EMBL" id="MSU06992.1"/>
    </source>
</evidence>
<reference evidence="7 8" key="1">
    <citation type="submission" date="2019-08" db="EMBL/GenBank/DDBJ databases">
        <title>In-depth cultivation of the pig gut microbiome towards novel bacterial diversity and tailored functional studies.</title>
        <authorList>
            <person name="Wylensek D."/>
            <person name="Hitch T.C.A."/>
            <person name="Clavel T."/>
        </authorList>
    </citation>
    <scope>NUCLEOTIDE SEQUENCE [LARGE SCALE GENOMIC DNA]</scope>
    <source>
        <strain evidence="7 8">NM-380-WT-3C1</strain>
    </source>
</reference>
<evidence type="ECO:0008006" key="9">
    <source>
        <dbReference type="Google" id="ProtNLM"/>
    </source>
</evidence>
<dbReference type="GO" id="GO:0016829">
    <property type="term" value="F:lyase activity"/>
    <property type="evidence" value="ECO:0007669"/>
    <property type="project" value="UniProtKB-KW"/>
</dbReference>
<dbReference type="InterPro" id="IPR012480">
    <property type="entry name" value="Hepar_II_III_C"/>
</dbReference>
<organism evidence="7 8">
    <name type="scientific">Bullifex porci</name>
    <dbReference type="NCBI Taxonomy" id="2606638"/>
    <lineage>
        <taxon>Bacteria</taxon>
        <taxon>Pseudomonadati</taxon>
        <taxon>Spirochaetota</taxon>
        <taxon>Spirochaetia</taxon>
        <taxon>Spirochaetales</taxon>
        <taxon>Spirochaetaceae</taxon>
        <taxon>Bullifex</taxon>
    </lineage>
</organism>
<feature type="domain" description="Heparinase II/III-like C-terminal" evidence="5">
    <location>
        <begin position="321"/>
        <end position="482"/>
    </location>
</feature>
<dbReference type="AlphaFoldDB" id="A0A7X2PDX4"/>
<evidence type="ECO:0000259" key="5">
    <source>
        <dbReference type="Pfam" id="PF07940"/>
    </source>
</evidence>